<dbReference type="SUPFAM" id="SSF50985">
    <property type="entry name" value="RCC1/BLIP-II"/>
    <property type="match status" value="1"/>
</dbReference>
<dbReference type="InterPro" id="IPR009091">
    <property type="entry name" value="RCC1/BLIP-II"/>
</dbReference>
<dbReference type="Pfam" id="PF13540">
    <property type="entry name" value="RCC1_2"/>
    <property type="match status" value="2"/>
</dbReference>
<organism evidence="3 4">
    <name type="scientific">Cynoglossus semilaevis</name>
    <name type="common">Tongue sole</name>
    <dbReference type="NCBI Taxonomy" id="244447"/>
    <lineage>
        <taxon>Eukaryota</taxon>
        <taxon>Metazoa</taxon>
        <taxon>Chordata</taxon>
        <taxon>Craniata</taxon>
        <taxon>Vertebrata</taxon>
        <taxon>Euteleostomi</taxon>
        <taxon>Actinopterygii</taxon>
        <taxon>Neopterygii</taxon>
        <taxon>Teleostei</taxon>
        <taxon>Neoteleostei</taxon>
        <taxon>Acanthomorphata</taxon>
        <taxon>Carangaria</taxon>
        <taxon>Pleuronectiformes</taxon>
        <taxon>Pleuronectoidei</taxon>
        <taxon>Cynoglossidae</taxon>
        <taxon>Cynoglossinae</taxon>
        <taxon>Cynoglossus</taxon>
    </lineage>
</organism>
<dbReference type="Ensembl" id="ENSCSET00000011548.1">
    <property type="protein sequence ID" value="ENSCSEP00000011407.1"/>
    <property type="gene ID" value="ENSCSEG00000007344.1"/>
</dbReference>
<keyword evidence="1" id="KW-0677">Repeat</keyword>
<dbReference type="InterPro" id="IPR000408">
    <property type="entry name" value="Reg_chr_condens"/>
</dbReference>
<dbReference type="GeneTree" id="ENSGT00940000155907"/>
<accession>A0A3P8VAG7</accession>
<dbReference type="InterPro" id="IPR051625">
    <property type="entry name" value="Signaling_Regulatory_Domain"/>
</dbReference>
<reference evidence="3 4" key="1">
    <citation type="journal article" date="2014" name="Nat. Genet.">
        <title>Whole-genome sequence of a flatfish provides insights into ZW sex chromosome evolution and adaptation to a benthic lifestyle.</title>
        <authorList>
            <person name="Chen S."/>
            <person name="Zhang G."/>
            <person name="Shao C."/>
            <person name="Huang Q."/>
            <person name="Liu G."/>
            <person name="Zhang P."/>
            <person name="Song W."/>
            <person name="An N."/>
            <person name="Chalopin D."/>
            <person name="Volff J.N."/>
            <person name="Hong Y."/>
            <person name="Li Q."/>
            <person name="Sha Z."/>
            <person name="Zhou H."/>
            <person name="Xie M."/>
            <person name="Yu Q."/>
            <person name="Liu Y."/>
            <person name="Xiang H."/>
            <person name="Wang N."/>
            <person name="Wu K."/>
            <person name="Yang C."/>
            <person name="Zhou Q."/>
            <person name="Liao X."/>
            <person name="Yang L."/>
            <person name="Hu Q."/>
            <person name="Zhang J."/>
            <person name="Meng L."/>
            <person name="Jin L."/>
            <person name="Tian Y."/>
            <person name="Lian J."/>
            <person name="Yang J."/>
            <person name="Miao G."/>
            <person name="Liu S."/>
            <person name="Liang Z."/>
            <person name="Yan F."/>
            <person name="Li Y."/>
            <person name="Sun B."/>
            <person name="Zhang H."/>
            <person name="Zhang J."/>
            <person name="Zhu Y."/>
            <person name="Du M."/>
            <person name="Zhao Y."/>
            <person name="Schartl M."/>
            <person name="Tang Q."/>
            <person name="Wang J."/>
        </authorList>
    </citation>
    <scope>NUCLEOTIDE SEQUENCE</scope>
</reference>
<dbReference type="PANTHER" id="PTHR22872">
    <property type="entry name" value="BTK-BINDING PROTEIN-RELATED"/>
    <property type="match status" value="1"/>
</dbReference>
<reference evidence="3" key="3">
    <citation type="submission" date="2025-09" db="UniProtKB">
        <authorList>
            <consortium name="Ensembl"/>
        </authorList>
    </citation>
    <scope>IDENTIFICATION</scope>
</reference>
<feature type="repeat" description="RCC1" evidence="2">
    <location>
        <begin position="30"/>
        <end position="77"/>
    </location>
</feature>
<dbReference type="InParanoid" id="A0A3P8VAG7"/>
<dbReference type="Gene3D" id="2.130.10.30">
    <property type="entry name" value="Regulator of chromosome condensation 1/beta-lactamase-inhibitor protein II"/>
    <property type="match status" value="1"/>
</dbReference>
<dbReference type="PROSITE" id="PS50012">
    <property type="entry name" value="RCC1_3"/>
    <property type="match status" value="1"/>
</dbReference>
<evidence type="ECO:0000256" key="2">
    <source>
        <dbReference type="PROSITE-ProRule" id="PRU00235"/>
    </source>
</evidence>
<dbReference type="Proteomes" id="UP000265120">
    <property type="component" value="Chromosome 5"/>
</dbReference>
<proteinExistence type="predicted"/>
<name>A0A3P8VAG7_CYNSE</name>
<dbReference type="AlphaFoldDB" id="A0A3P8VAG7"/>
<evidence type="ECO:0000256" key="1">
    <source>
        <dbReference type="ARBA" id="ARBA00022737"/>
    </source>
</evidence>
<dbReference type="STRING" id="244447.ENSCSEP00000011407"/>
<dbReference type="OMA" id="ATRCCHA"/>
<protein>
    <submittedName>
        <fullName evidence="3">Uncharacterized protein</fullName>
    </submittedName>
</protein>
<evidence type="ECO:0000313" key="4">
    <source>
        <dbReference type="Proteomes" id="UP000265120"/>
    </source>
</evidence>
<reference evidence="3" key="2">
    <citation type="submission" date="2025-08" db="UniProtKB">
        <authorList>
            <consortium name="Ensembl"/>
        </authorList>
    </citation>
    <scope>IDENTIFICATION</scope>
</reference>
<sequence>FPQKIDVLCGLGIKKVACGTQFSVALTKDGKVYTFGQGELMVNSRNHNRPQQVSALSGVHIQDIAVGAEHTLVMSSTGDVYTWGSNSEGQVISRSLSLSNVL</sequence>
<keyword evidence="4" id="KW-1185">Reference proteome</keyword>
<evidence type="ECO:0000313" key="3">
    <source>
        <dbReference type="Ensembl" id="ENSCSEP00000011407.1"/>
    </source>
</evidence>